<feature type="compositionally biased region" description="Polar residues" evidence="1">
    <location>
        <begin position="1"/>
        <end position="16"/>
    </location>
</feature>
<feature type="transmembrane region" description="Helical" evidence="2">
    <location>
        <begin position="55"/>
        <end position="72"/>
    </location>
</feature>
<keyword evidence="4" id="KW-1185">Reference proteome</keyword>
<feature type="region of interest" description="Disordered" evidence="1">
    <location>
        <begin position="78"/>
        <end position="162"/>
    </location>
</feature>
<evidence type="ECO:0000313" key="3">
    <source>
        <dbReference type="EMBL" id="GLB67259.1"/>
    </source>
</evidence>
<feature type="compositionally biased region" description="Basic and acidic residues" evidence="1">
    <location>
        <begin position="152"/>
        <end position="162"/>
    </location>
</feature>
<feature type="region of interest" description="Disordered" evidence="1">
    <location>
        <begin position="1"/>
        <end position="22"/>
    </location>
</feature>
<dbReference type="InterPro" id="IPR021449">
    <property type="entry name" value="DUF3099"/>
</dbReference>
<evidence type="ECO:0000256" key="1">
    <source>
        <dbReference type="SAM" id="MobiDB-lite"/>
    </source>
</evidence>
<accession>A0ABQ5MTH2</accession>
<keyword evidence="2" id="KW-0812">Transmembrane</keyword>
<sequence>MSKQSNDDQAVQSITDAQEGHTDEMRRRMVKYTIAMSIRLACLLLFFFVDGWLRWTFIAGAVFLPWIAVVIANSGSDQSNLQHSDSLLDRAPAAELEAGTGPQEEETDVLAGEVVDDDADSGGETAGGAGAPGRPWFDEGQGREGPGGEGLMDQRGKDGDAA</sequence>
<dbReference type="Pfam" id="PF11298">
    <property type="entry name" value="DUF3099"/>
    <property type="match status" value="1"/>
</dbReference>
<feature type="compositionally biased region" description="Acidic residues" evidence="1">
    <location>
        <begin position="103"/>
        <end position="121"/>
    </location>
</feature>
<reference evidence="3 4" key="1">
    <citation type="journal article" date="2023" name="Int. J. Syst. Evol. Microbiol.">
        <title>Arthrobacter mangrovi sp. nov., an actinobacterium isolated from the rhizosphere of a mangrove.</title>
        <authorList>
            <person name="Hamada M."/>
            <person name="Saitou S."/>
            <person name="Enomoto N."/>
            <person name="Nanri K."/>
            <person name="Hidaka K."/>
            <person name="Miura T."/>
            <person name="Tamura T."/>
        </authorList>
    </citation>
    <scope>NUCLEOTIDE SEQUENCE [LARGE SCALE GENOMIC DNA]</scope>
    <source>
        <strain evidence="3 4">NBRC 112813</strain>
    </source>
</reference>
<proteinExistence type="predicted"/>
<name>A0ABQ5MTH2_9MICC</name>
<dbReference type="Proteomes" id="UP001209654">
    <property type="component" value="Unassembled WGS sequence"/>
</dbReference>
<dbReference type="EMBL" id="BRVS01000007">
    <property type="protein sequence ID" value="GLB67259.1"/>
    <property type="molecule type" value="Genomic_DNA"/>
</dbReference>
<dbReference type="RefSeq" id="WP_264795401.1">
    <property type="nucleotide sequence ID" value="NZ_BRVS01000007.1"/>
</dbReference>
<evidence type="ECO:0000256" key="2">
    <source>
        <dbReference type="SAM" id="Phobius"/>
    </source>
</evidence>
<protein>
    <recommendedName>
        <fullName evidence="5">DUF3099 domain-containing protein</fullName>
    </recommendedName>
</protein>
<feature type="transmembrane region" description="Helical" evidence="2">
    <location>
        <begin position="29"/>
        <end position="49"/>
    </location>
</feature>
<organism evidence="3 4">
    <name type="scientific">Arthrobacter mangrovi</name>
    <dbReference type="NCBI Taxonomy" id="2966350"/>
    <lineage>
        <taxon>Bacteria</taxon>
        <taxon>Bacillati</taxon>
        <taxon>Actinomycetota</taxon>
        <taxon>Actinomycetes</taxon>
        <taxon>Micrococcales</taxon>
        <taxon>Micrococcaceae</taxon>
        <taxon>Arthrobacter</taxon>
    </lineage>
</organism>
<keyword evidence="2" id="KW-1133">Transmembrane helix</keyword>
<comment type="caution">
    <text evidence="3">The sequence shown here is derived from an EMBL/GenBank/DDBJ whole genome shotgun (WGS) entry which is preliminary data.</text>
</comment>
<evidence type="ECO:0008006" key="5">
    <source>
        <dbReference type="Google" id="ProtNLM"/>
    </source>
</evidence>
<gene>
    <name evidence="3" type="ORF">AHIS1636_16990</name>
</gene>
<keyword evidence="2" id="KW-0472">Membrane</keyword>
<evidence type="ECO:0000313" key="4">
    <source>
        <dbReference type="Proteomes" id="UP001209654"/>
    </source>
</evidence>